<keyword evidence="6" id="KW-0808">Transferase</keyword>
<dbReference type="PANTHER" id="PTHR43395">
    <property type="entry name" value="SENSOR HISTIDINE KINASE CHEA"/>
    <property type="match status" value="1"/>
</dbReference>
<feature type="domain" description="CheW-like" evidence="14">
    <location>
        <begin position="597"/>
        <end position="731"/>
    </location>
</feature>
<dbReference type="GO" id="GO:0005524">
    <property type="term" value="F:ATP binding"/>
    <property type="evidence" value="ECO:0007669"/>
    <property type="project" value="UniProtKB-KW"/>
</dbReference>
<dbReference type="SUPFAM" id="SSF50341">
    <property type="entry name" value="CheW-like"/>
    <property type="match status" value="1"/>
</dbReference>
<dbReference type="Proteomes" id="UP000323166">
    <property type="component" value="Unassembled WGS sequence"/>
</dbReference>
<evidence type="ECO:0000259" key="13">
    <source>
        <dbReference type="PROSITE" id="PS50109"/>
    </source>
</evidence>
<evidence type="ECO:0000256" key="8">
    <source>
        <dbReference type="ARBA" id="ARBA00022777"/>
    </source>
</evidence>
<dbReference type="FunFam" id="2.30.30.40:FF:000048">
    <property type="entry name" value="Chemotaxis protein CheA, putative"/>
    <property type="match status" value="1"/>
</dbReference>
<feature type="region of interest" description="Disordered" evidence="12">
    <location>
        <begin position="143"/>
        <end position="173"/>
    </location>
</feature>
<evidence type="ECO:0000313" key="16">
    <source>
        <dbReference type="EMBL" id="TYO95534.1"/>
    </source>
</evidence>
<dbReference type="Gene3D" id="3.30.565.10">
    <property type="entry name" value="Histidine kinase-like ATPase, C-terminal domain"/>
    <property type="match status" value="1"/>
</dbReference>
<dbReference type="InterPro" id="IPR036641">
    <property type="entry name" value="HPT_dom_sf"/>
</dbReference>
<dbReference type="AlphaFoldDB" id="A0A5S4ZRJ2"/>
<dbReference type="CDD" id="cd00731">
    <property type="entry name" value="CheA_reg"/>
    <property type="match status" value="1"/>
</dbReference>
<reference evidence="16 17" key="1">
    <citation type="submission" date="2019-07" db="EMBL/GenBank/DDBJ databases">
        <title>Genomic Encyclopedia of Type Strains, Phase I: the one thousand microbial genomes (KMG-I) project.</title>
        <authorList>
            <person name="Kyrpides N."/>
        </authorList>
    </citation>
    <scope>NUCLEOTIDE SEQUENCE [LARGE SCALE GENOMIC DNA]</scope>
    <source>
        <strain evidence="16 17">DSM 6562</strain>
    </source>
</reference>
<evidence type="ECO:0000256" key="9">
    <source>
        <dbReference type="ARBA" id="ARBA00022840"/>
    </source>
</evidence>
<dbReference type="InterPro" id="IPR051315">
    <property type="entry name" value="Bact_Chemotaxis_CheA"/>
</dbReference>
<evidence type="ECO:0000256" key="7">
    <source>
        <dbReference type="ARBA" id="ARBA00022741"/>
    </source>
</evidence>
<dbReference type="EMBL" id="VNHM01000007">
    <property type="protein sequence ID" value="TYO95534.1"/>
    <property type="molecule type" value="Genomic_DNA"/>
</dbReference>
<dbReference type="Gene3D" id="1.10.287.560">
    <property type="entry name" value="Histidine kinase CheA-like, homodimeric domain"/>
    <property type="match status" value="1"/>
</dbReference>
<evidence type="ECO:0000256" key="12">
    <source>
        <dbReference type="SAM" id="MobiDB-lite"/>
    </source>
</evidence>
<dbReference type="EC" id="2.7.13.3" evidence="2"/>
<name>A0A5S4ZRJ2_9FIRM</name>
<evidence type="ECO:0000259" key="15">
    <source>
        <dbReference type="PROSITE" id="PS50894"/>
    </source>
</evidence>
<dbReference type="SMART" id="SM00073">
    <property type="entry name" value="HPT"/>
    <property type="match status" value="1"/>
</dbReference>
<feature type="domain" description="Histidine kinase" evidence="13">
    <location>
        <begin position="352"/>
        <end position="595"/>
    </location>
</feature>
<feature type="domain" description="HPt" evidence="15">
    <location>
        <begin position="1"/>
        <end position="103"/>
    </location>
</feature>
<keyword evidence="8 16" id="KW-0418">Kinase</keyword>
<evidence type="ECO:0000256" key="2">
    <source>
        <dbReference type="ARBA" id="ARBA00012438"/>
    </source>
</evidence>
<dbReference type="FunFam" id="3.30.565.10:FF:000016">
    <property type="entry name" value="Chemotaxis protein CheA, putative"/>
    <property type="match status" value="1"/>
</dbReference>
<dbReference type="SMART" id="SM01231">
    <property type="entry name" value="H-kinase_dim"/>
    <property type="match status" value="1"/>
</dbReference>
<keyword evidence="17" id="KW-1185">Reference proteome</keyword>
<feature type="modified residue" description="Phosphohistidine" evidence="11">
    <location>
        <position position="46"/>
    </location>
</feature>
<protein>
    <recommendedName>
        <fullName evidence="3">Chemotaxis protein CheA</fullName>
        <ecNumber evidence="2">2.7.13.3</ecNumber>
    </recommendedName>
</protein>
<gene>
    <name evidence="16" type="ORF">LX24_01495</name>
</gene>
<dbReference type="Gene3D" id="2.30.30.40">
    <property type="entry name" value="SH3 Domains"/>
    <property type="match status" value="1"/>
</dbReference>
<dbReference type="Pfam" id="PF02518">
    <property type="entry name" value="HATPase_c"/>
    <property type="match status" value="1"/>
</dbReference>
<dbReference type="SMART" id="SM00387">
    <property type="entry name" value="HATPase_c"/>
    <property type="match status" value="1"/>
</dbReference>
<accession>A0A5S4ZRJ2</accession>
<dbReference type="SUPFAM" id="SSF47384">
    <property type="entry name" value="Homodimeric domain of signal transducing histidine kinase"/>
    <property type="match status" value="1"/>
</dbReference>
<dbReference type="SUPFAM" id="SSF47226">
    <property type="entry name" value="Histidine-containing phosphotransfer domain, HPT domain"/>
    <property type="match status" value="1"/>
</dbReference>
<comment type="caution">
    <text evidence="16">The sequence shown here is derived from an EMBL/GenBank/DDBJ whole genome shotgun (WGS) entry which is preliminary data.</text>
</comment>
<keyword evidence="4" id="KW-0145">Chemotaxis</keyword>
<comment type="catalytic activity">
    <reaction evidence="1">
        <text>ATP + protein L-histidine = ADP + protein N-phospho-L-histidine.</text>
        <dbReference type="EC" id="2.7.13.3"/>
    </reaction>
</comment>
<dbReference type="InterPro" id="IPR005467">
    <property type="entry name" value="His_kinase_dom"/>
</dbReference>
<evidence type="ECO:0000259" key="14">
    <source>
        <dbReference type="PROSITE" id="PS50851"/>
    </source>
</evidence>
<feature type="compositionally biased region" description="Low complexity" evidence="12">
    <location>
        <begin position="159"/>
        <end position="171"/>
    </location>
</feature>
<dbReference type="Gene3D" id="3.30.70.1110">
    <property type="entry name" value="Histidine kinase CheA-like, P2 response regulator-binding domain"/>
    <property type="match status" value="1"/>
</dbReference>
<evidence type="ECO:0000256" key="1">
    <source>
        <dbReference type="ARBA" id="ARBA00000085"/>
    </source>
</evidence>
<keyword evidence="7" id="KW-0547">Nucleotide-binding</keyword>
<dbReference type="GO" id="GO:0005737">
    <property type="term" value="C:cytoplasm"/>
    <property type="evidence" value="ECO:0007669"/>
    <property type="project" value="InterPro"/>
</dbReference>
<keyword evidence="10" id="KW-0902">Two-component regulatory system</keyword>
<dbReference type="Gene3D" id="1.20.120.160">
    <property type="entry name" value="HPT domain"/>
    <property type="match status" value="1"/>
</dbReference>
<dbReference type="InterPro" id="IPR036061">
    <property type="entry name" value="CheW-like_dom_sf"/>
</dbReference>
<organism evidence="16 17">
    <name type="scientific">Desulfallas thermosapovorans DSM 6562</name>
    <dbReference type="NCBI Taxonomy" id="1121431"/>
    <lineage>
        <taxon>Bacteria</taxon>
        <taxon>Bacillati</taxon>
        <taxon>Bacillota</taxon>
        <taxon>Clostridia</taxon>
        <taxon>Eubacteriales</taxon>
        <taxon>Desulfallaceae</taxon>
        <taxon>Desulfallas</taxon>
    </lineage>
</organism>
<dbReference type="GO" id="GO:0000155">
    <property type="term" value="F:phosphorelay sensor kinase activity"/>
    <property type="evidence" value="ECO:0007669"/>
    <property type="project" value="InterPro"/>
</dbReference>
<feature type="region of interest" description="Disordered" evidence="12">
    <location>
        <begin position="281"/>
        <end position="307"/>
    </location>
</feature>
<dbReference type="InterPro" id="IPR002545">
    <property type="entry name" value="CheW-lke_dom"/>
</dbReference>
<dbReference type="InterPro" id="IPR037052">
    <property type="entry name" value="CheA-like_P2_sf"/>
</dbReference>
<dbReference type="PROSITE" id="PS50851">
    <property type="entry name" value="CHEW"/>
    <property type="match status" value="1"/>
</dbReference>
<evidence type="ECO:0000256" key="3">
    <source>
        <dbReference type="ARBA" id="ARBA00021495"/>
    </source>
</evidence>
<dbReference type="SMART" id="SM00260">
    <property type="entry name" value="CheW"/>
    <property type="match status" value="1"/>
</dbReference>
<dbReference type="InterPro" id="IPR004105">
    <property type="entry name" value="CheA-like_dim"/>
</dbReference>
<evidence type="ECO:0000256" key="5">
    <source>
        <dbReference type="ARBA" id="ARBA00022553"/>
    </source>
</evidence>
<dbReference type="SUPFAM" id="SSF55052">
    <property type="entry name" value="CheY-binding domain of CheA"/>
    <property type="match status" value="1"/>
</dbReference>
<evidence type="ECO:0000256" key="10">
    <source>
        <dbReference type="ARBA" id="ARBA00023012"/>
    </source>
</evidence>
<dbReference type="InterPro" id="IPR008207">
    <property type="entry name" value="Sig_transdc_His_kin_Hpt_dom"/>
</dbReference>
<dbReference type="PROSITE" id="PS50894">
    <property type="entry name" value="HPT"/>
    <property type="match status" value="1"/>
</dbReference>
<dbReference type="InterPro" id="IPR036097">
    <property type="entry name" value="HisK_dim/P_sf"/>
</dbReference>
<dbReference type="Pfam" id="PF02895">
    <property type="entry name" value="H-kinase_dim"/>
    <property type="match status" value="1"/>
</dbReference>
<dbReference type="InterPro" id="IPR036890">
    <property type="entry name" value="HATPase_C_sf"/>
</dbReference>
<dbReference type="InterPro" id="IPR004358">
    <property type="entry name" value="Sig_transdc_His_kin-like_C"/>
</dbReference>
<dbReference type="PANTHER" id="PTHR43395:SF1">
    <property type="entry name" value="CHEMOTAXIS PROTEIN CHEA"/>
    <property type="match status" value="1"/>
</dbReference>
<feature type="compositionally biased region" description="Polar residues" evidence="12">
    <location>
        <begin position="143"/>
        <end position="154"/>
    </location>
</feature>
<keyword evidence="9" id="KW-0067">ATP-binding</keyword>
<dbReference type="SUPFAM" id="SSF55874">
    <property type="entry name" value="ATPase domain of HSP90 chaperone/DNA topoisomerase II/histidine kinase"/>
    <property type="match status" value="1"/>
</dbReference>
<evidence type="ECO:0000256" key="6">
    <source>
        <dbReference type="ARBA" id="ARBA00022679"/>
    </source>
</evidence>
<dbReference type="RefSeq" id="WP_166511513.1">
    <property type="nucleotide sequence ID" value="NZ_VNHM01000007.1"/>
</dbReference>
<keyword evidence="5 11" id="KW-0597">Phosphoprotein</keyword>
<sequence>MFSDAEIAIFQEELEEKLQIINDNILLLEQQQVTPEVIQEIFRAAHTIKGSSAIMGYDKMTNLTHEIESLFDKIRSNRLSVNEELVDVLFEAMDTLTALKEEIVGDGVKNTDIDAVLNKIKQISGGNSNGVSARGDASAVFDTTSQDNLDNDSSGGNGANAAPAPAGRPPATQFDMEIDDATGDVIREADMRGYRAYGLHISIEPDCQMKEVRAFLLFETLEQAGEIIKTNPPAEELQTGHFEDNIDLIIVTQSDMDQVKNLALSVAEIRDVDIKMIELDDKPDQEGYPGGAPEPGQPAMQKQTPVTAAETVAGNAPLKADHNEKNSQTGKLEKKTIKTVRVDVEKLDTLMNLVGELVIDRTRLERFVEIFENNHGSDEMVDDILEISNHLGQVTTDLQDEIMKARMLPVAQVFNRFPRMVRDIAHKLGRDIEFIIEGKETELDRNVIEVIGDPLIHLLRNSIDHGIEPPEERQRVGKPSRGKLLLKASYSEGHIVITVEDDGRGIDAQKLKDKALRKGLVSKEQAARMSEREALDLIFLPGFSTVEDEKISDISGRGVGMDIVRTQIENINGTVEYKTAPGQGTVFTIKLPLTLAIIRALMVEHGDMTYAFPLTYVVETLKMKRTDIKNIRNAEVIVVRGQVYPLKRLEDILWNGAGHEDGEKIYVVIVGSGDRKLGVVVDRLIGEQEIVIKSLGSYLGQVEGLSGAAILGDGKVSLIVDVRSLVRSASSEEAFAYAAIN</sequence>
<evidence type="ECO:0000256" key="11">
    <source>
        <dbReference type="PROSITE-ProRule" id="PRU00110"/>
    </source>
</evidence>
<dbReference type="InterPro" id="IPR037006">
    <property type="entry name" value="CheA-like_homodim_sf"/>
</dbReference>
<dbReference type="PROSITE" id="PS50109">
    <property type="entry name" value="HIS_KIN"/>
    <property type="match status" value="1"/>
</dbReference>
<dbReference type="Pfam" id="PF01584">
    <property type="entry name" value="CheW"/>
    <property type="match status" value="1"/>
</dbReference>
<dbReference type="CDD" id="cd00088">
    <property type="entry name" value="HPT"/>
    <property type="match status" value="1"/>
</dbReference>
<proteinExistence type="predicted"/>
<dbReference type="InterPro" id="IPR010808">
    <property type="entry name" value="CheA_P2-bd"/>
</dbReference>
<dbReference type="Pfam" id="PF01627">
    <property type="entry name" value="Hpt"/>
    <property type="match status" value="1"/>
</dbReference>
<dbReference type="Pfam" id="PF07194">
    <property type="entry name" value="P2"/>
    <property type="match status" value="1"/>
</dbReference>
<dbReference type="InterPro" id="IPR035891">
    <property type="entry name" value="CheY-binding_CheA"/>
</dbReference>
<dbReference type="InterPro" id="IPR003594">
    <property type="entry name" value="HATPase_dom"/>
</dbReference>
<dbReference type="PRINTS" id="PR00344">
    <property type="entry name" value="BCTRLSENSOR"/>
</dbReference>
<evidence type="ECO:0000256" key="4">
    <source>
        <dbReference type="ARBA" id="ARBA00022500"/>
    </source>
</evidence>
<dbReference type="GO" id="GO:0006935">
    <property type="term" value="P:chemotaxis"/>
    <property type="evidence" value="ECO:0007669"/>
    <property type="project" value="UniProtKB-KW"/>
</dbReference>
<evidence type="ECO:0000313" key="17">
    <source>
        <dbReference type="Proteomes" id="UP000323166"/>
    </source>
</evidence>
<dbReference type="CDD" id="cd16916">
    <property type="entry name" value="HATPase_CheA-like"/>
    <property type="match status" value="1"/>
</dbReference>